<evidence type="ECO:0000313" key="2">
    <source>
        <dbReference type="EMBL" id="RKP36172.1"/>
    </source>
</evidence>
<organism evidence="2 3">
    <name type="scientific">Dimargaris cristalligena</name>
    <dbReference type="NCBI Taxonomy" id="215637"/>
    <lineage>
        <taxon>Eukaryota</taxon>
        <taxon>Fungi</taxon>
        <taxon>Fungi incertae sedis</taxon>
        <taxon>Zoopagomycota</taxon>
        <taxon>Kickxellomycotina</taxon>
        <taxon>Dimargaritomycetes</taxon>
        <taxon>Dimargaritales</taxon>
        <taxon>Dimargaritaceae</taxon>
        <taxon>Dimargaris</taxon>
    </lineage>
</organism>
<protein>
    <submittedName>
        <fullName evidence="2">Uncharacterized protein</fullName>
    </submittedName>
</protein>
<sequence>MEHSLLSNQAPQAAATEPLSVQQSRRQTPWLTGIQPPVDSDASIESGQPPCPQSATPPAATIDATPAAPGVPVITQVFQHAKWKAVQIPKLPNTRQNKPLAMYFLAEEKLSTAVQQLEKQRDSHSASFKEAADRVHMCQRILLNTIYLVYSGMDTSWRSSRSYRQYLPDEDQQELNRTFSESILFAAQALTRGFQIRGIESRSEALAFPATELCASLDALRFVFRQRASECSQPPYEPLYPVLCDFDRAWTTFERQLCFAYFDVGNSELRNSGNTDVTADDDHQLAMLTVILSETVMRSVSHGIVQSDSIECFEPAVMMGIPRLAIVHALLYSPGSLNLTNPDNVFWWFRPHVISLAQIQVGLEQLPASEVTQLERMLASGDDHSHPSLASTAMSKDETLTPDNHVGLSYSTDRTRMRREGTPLPPPLSPAHSVQSSASSTDVEDNDDDGSLGVVIDSMPLKELFLRICQVADGLQSGTFAKPFIHVMQKVFQMHASAITNE</sequence>
<proteinExistence type="predicted"/>
<gene>
    <name evidence="2" type="ORF">BJ085DRAFT_29967</name>
</gene>
<evidence type="ECO:0000256" key="1">
    <source>
        <dbReference type="SAM" id="MobiDB-lite"/>
    </source>
</evidence>
<dbReference type="GO" id="GO:0031901">
    <property type="term" value="C:early endosome membrane"/>
    <property type="evidence" value="ECO:0007669"/>
    <property type="project" value="TreeGrafter"/>
</dbReference>
<dbReference type="PANTHER" id="PTHR46465:SF2">
    <property type="entry name" value="LATERAL SIGNALING TARGET PROTEIN 2 HOMOLOG"/>
    <property type="match status" value="1"/>
</dbReference>
<reference evidence="3" key="1">
    <citation type="journal article" date="2018" name="Nat. Microbiol.">
        <title>Leveraging single-cell genomics to expand the fungal tree of life.</title>
        <authorList>
            <person name="Ahrendt S.R."/>
            <person name="Quandt C.A."/>
            <person name="Ciobanu D."/>
            <person name="Clum A."/>
            <person name="Salamov A."/>
            <person name="Andreopoulos B."/>
            <person name="Cheng J.F."/>
            <person name="Woyke T."/>
            <person name="Pelin A."/>
            <person name="Henrissat B."/>
            <person name="Reynolds N.K."/>
            <person name="Benny G.L."/>
            <person name="Smith M.E."/>
            <person name="James T.Y."/>
            <person name="Grigoriev I.V."/>
        </authorList>
    </citation>
    <scope>NUCLEOTIDE SEQUENCE [LARGE SCALE GENOMIC DNA]</scope>
    <source>
        <strain evidence="3">RSA 468</strain>
    </source>
</reference>
<feature type="region of interest" description="Disordered" evidence="1">
    <location>
        <begin position="380"/>
        <end position="450"/>
    </location>
</feature>
<name>A0A4P9ZTS3_9FUNG</name>
<feature type="compositionally biased region" description="Low complexity" evidence="1">
    <location>
        <begin position="430"/>
        <end position="440"/>
    </location>
</feature>
<dbReference type="PANTHER" id="PTHR46465">
    <property type="entry name" value="LATERAL SIGNALING TARGET PROTEIN 2 HOMOLOG"/>
    <property type="match status" value="1"/>
</dbReference>
<keyword evidence="3" id="KW-1185">Reference proteome</keyword>
<dbReference type="AlphaFoldDB" id="A0A4P9ZTS3"/>
<dbReference type="Proteomes" id="UP000268162">
    <property type="component" value="Unassembled WGS sequence"/>
</dbReference>
<feature type="region of interest" description="Disordered" evidence="1">
    <location>
        <begin position="1"/>
        <end position="66"/>
    </location>
</feature>
<feature type="compositionally biased region" description="Polar residues" evidence="1">
    <location>
        <begin position="1"/>
        <end position="11"/>
    </location>
</feature>
<dbReference type="OrthoDB" id="20035at2759"/>
<feature type="compositionally biased region" description="Low complexity" evidence="1">
    <location>
        <begin position="56"/>
        <end position="66"/>
    </location>
</feature>
<accession>A0A4P9ZTS3</accession>
<dbReference type="EMBL" id="ML002706">
    <property type="protein sequence ID" value="RKP36172.1"/>
    <property type="molecule type" value="Genomic_DNA"/>
</dbReference>
<evidence type="ECO:0000313" key="3">
    <source>
        <dbReference type="Proteomes" id="UP000268162"/>
    </source>
</evidence>
<feature type="compositionally biased region" description="Polar residues" evidence="1">
    <location>
        <begin position="19"/>
        <end position="30"/>
    </location>
</feature>
<dbReference type="InterPro" id="IPR051118">
    <property type="entry name" value="LST-2"/>
</dbReference>